<sequence>MLEPGLGRYFDSGDRHRLFHAAHQISNVLLDFIERRPIEIEQGIYPGPNPVVGCIDRLYGR</sequence>
<accession>A0ABQ6F6M7</accession>
<protein>
    <submittedName>
        <fullName evidence="1">Uncharacterized protein</fullName>
    </submittedName>
</protein>
<organism evidence="1 2">
    <name type="scientific">Vibrio zhanjiangensis</name>
    <dbReference type="NCBI Taxonomy" id="1046128"/>
    <lineage>
        <taxon>Bacteria</taxon>
        <taxon>Pseudomonadati</taxon>
        <taxon>Pseudomonadota</taxon>
        <taxon>Gammaproteobacteria</taxon>
        <taxon>Vibrionales</taxon>
        <taxon>Vibrionaceae</taxon>
        <taxon>Vibrio</taxon>
    </lineage>
</organism>
<dbReference type="Proteomes" id="UP001157138">
    <property type="component" value="Unassembled WGS sequence"/>
</dbReference>
<proteinExistence type="predicted"/>
<comment type="caution">
    <text evidence="1">The sequence shown here is derived from an EMBL/GenBank/DDBJ whole genome shotgun (WGS) entry which is preliminary data.</text>
</comment>
<gene>
    <name evidence="1" type="ORF">GCM10007938_42460</name>
</gene>
<dbReference type="EMBL" id="BSPW01000123">
    <property type="protein sequence ID" value="GLT20461.1"/>
    <property type="molecule type" value="Genomic_DNA"/>
</dbReference>
<keyword evidence="2" id="KW-1185">Reference proteome</keyword>
<evidence type="ECO:0000313" key="2">
    <source>
        <dbReference type="Proteomes" id="UP001157138"/>
    </source>
</evidence>
<name>A0ABQ6F6M7_9VIBR</name>
<evidence type="ECO:0000313" key="1">
    <source>
        <dbReference type="EMBL" id="GLT20461.1"/>
    </source>
</evidence>
<reference evidence="2" key="1">
    <citation type="journal article" date="2019" name="Int. J. Syst. Evol. Microbiol.">
        <title>The Global Catalogue of Microorganisms (GCM) 10K type strain sequencing project: providing services to taxonomists for standard genome sequencing and annotation.</title>
        <authorList>
            <consortium name="The Broad Institute Genomics Platform"/>
            <consortium name="The Broad Institute Genome Sequencing Center for Infectious Disease"/>
            <person name="Wu L."/>
            <person name="Ma J."/>
        </authorList>
    </citation>
    <scope>NUCLEOTIDE SEQUENCE [LARGE SCALE GENOMIC DNA]</scope>
    <source>
        <strain evidence="2">NBRC 108723</strain>
    </source>
</reference>